<evidence type="ECO:0000313" key="2">
    <source>
        <dbReference type="EMBL" id="KAL2074878.1"/>
    </source>
</evidence>
<dbReference type="EMBL" id="JAZHXI010000002">
    <property type="protein sequence ID" value="KAL2074878.1"/>
    <property type="molecule type" value="Genomic_DNA"/>
</dbReference>
<reference evidence="2 3" key="1">
    <citation type="journal article" date="2024" name="Commun. Biol.">
        <title>Comparative genomic analysis of thermophilic fungi reveals convergent evolutionary adaptations and gene losses.</title>
        <authorList>
            <person name="Steindorff A.S."/>
            <person name="Aguilar-Pontes M.V."/>
            <person name="Robinson A.J."/>
            <person name="Andreopoulos B."/>
            <person name="LaButti K."/>
            <person name="Kuo A."/>
            <person name="Mondo S."/>
            <person name="Riley R."/>
            <person name="Otillar R."/>
            <person name="Haridas S."/>
            <person name="Lipzen A."/>
            <person name="Grimwood J."/>
            <person name="Schmutz J."/>
            <person name="Clum A."/>
            <person name="Reid I.D."/>
            <person name="Moisan M.C."/>
            <person name="Butler G."/>
            <person name="Nguyen T.T.M."/>
            <person name="Dewar K."/>
            <person name="Conant G."/>
            <person name="Drula E."/>
            <person name="Henrissat B."/>
            <person name="Hansel C."/>
            <person name="Singer S."/>
            <person name="Hutchinson M.I."/>
            <person name="de Vries R.P."/>
            <person name="Natvig D.O."/>
            <person name="Powell A.J."/>
            <person name="Tsang A."/>
            <person name="Grigoriev I.V."/>
        </authorList>
    </citation>
    <scope>NUCLEOTIDE SEQUENCE [LARGE SCALE GENOMIC DNA]</scope>
    <source>
        <strain evidence="2 3">CBS 494.80</strain>
    </source>
</reference>
<feature type="region of interest" description="Disordered" evidence="1">
    <location>
        <begin position="1"/>
        <end position="30"/>
    </location>
</feature>
<feature type="region of interest" description="Disordered" evidence="1">
    <location>
        <begin position="44"/>
        <end position="96"/>
    </location>
</feature>
<evidence type="ECO:0000256" key="1">
    <source>
        <dbReference type="SAM" id="MobiDB-lite"/>
    </source>
</evidence>
<name>A0ABR4CYG1_9HELO</name>
<evidence type="ECO:0000313" key="3">
    <source>
        <dbReference type="Proteomes" id="UP001595075"/>
    </source>
</evidence>
<proteinExistence type="predicted"/>
<sequence length="96" mass="11220">MKGKAGRESREHDAIPQQQEKCFFISSSRPPLKQYGRLQAKTNQSKQMILSYHLHPQSQSQSQPYSLSNTEETRTDHPFSHPNYRPNHNSLQKQRT</sequence>
<gene>
    <name evidence="2" type="ORF">VTL71DRAFT_8657</name>
</gene>
<organism evidence="2 3">
    <name type="scientific">Oculimacula yallundae</name>
    <dbReference type="NCBI Taxonomy" id="86028"/>
    <lineage>
        <taxon>Eukaryota</taxon>
        <taxon>Fungi</taxon>
        <taxon>Dikarya</taxon>
        <taxon>Ascomycota</taxon>
        <taxon>Pezizomycotina</taxon>
        <taxon>Leotiomycetes</taxon>
        <taxon>Helotiales</taxon>
        <taxon>Ploettnerulaceae</taxon>
        <taxon>Oculimacula</taxon>
    </lineage>
</organism>
<feature type="compositionally biased region" description="Basic and acidic residues" evidence="1">
    <location>
        <begin position="1"/>
        <end position="14"/>
    </location>
</feature>
<feature type="compositionally biased region" description="Polar residues" evidence="1">
    <location>
        <begin position="86"/>
        <end position="96"/>
    </location>
</feature>
<dbReference type="Proteomes" id="UP001595075">
    <property type="component" value="Unassembled WGS sequence"/>
</dbReference>
<feature type="compositionally biased region" description="Polar residues" evidence="1">
    <location>
        <begin position="16"/>
        <end position="29"/>
    </location>
</feature>
<accession>A0ABR4CYG1</accession>
<comment type="caution">
    <text evidence="2">The sequence shown here is derived from an EMBL/GenBank/DDBJ whole genome shotgun (WGS) entry which is preliminary data.</text>
</comment>
<protein>
    <submittedName>
        <fullName evidence="2">Uncharacterized protein</fullName>
    </submittedName>
</protein>
<feature type="compositionally biased region" description="Low complexity" evidence="1">
    <location>
        <begin position="51"/>
        <end position="68"/>
    </location>
</feature>
<keyword evidence="3" id="KW-1185">Reference proteome</keyword>